<evidence type="ECO:0000313" key="1">
    <source>
        <dbReference type="EMBL" id="KAK7314211.1"/>
    </source>
</evidence>
<organism evidence="1 2">
    <name type="scientific">Canavalia gladiata</name>
    <name type="common">Sword bean</name>
    <name type="synonym">Dolichos gladiatus</name>
    <dbReference type="NCBI Taxonomy" id="3824"/>
    <lineage>
        <taxon>Eukaryota</taxon>
        <taxon>Viridiplantae</taxon>
        <taxon>Streptophyta</taxon>
        <taxon>Embryophyta</taxon>
        <taxon>Tracheophyta</taxon>
        <taxon>Spermatophyta</taxon>
        <taxon>Magnoliopsida</taxon>
        <taxon>eudicotyledons</taxon>
        <taxon>Gunneridae</taxon>
        <taxon>Pentapetalae</taxon>
        <taxon>rosids</taxon>
        <taxon>fabids</taxon>
        <taxon>Fabales</taxon>
        <taxon>Fabaceae</taxon>
        <taxon>Papilionoideae</taxon>
        <taxon>50 kb inversion clade</taxon>
        <taxon>NPAAA clade</taxon>
        <taxon>indigoferoid/millettioid clade</taxon>
        <taxon>Phaseoleae</taxon>
        <taxon>Canavalia</taxon>
    </lineage>
</organism>
<accession>A0AAN9PX43</accession>
<protein>
    <submittedName>
        <fullName evidence="1">Uncharacterized protein</fullName>
    </submittedName>
</protein>
<reference evidence="1 2" key="1">
    <citation type="submission" date="2024-01" db="EMBL/GenBank/DDBJ databases">
        <title>The genomes of 5 underutilized Papilionoideae crops provide insights into root nodulation and disease resistanc.</title>
        <authorList>
            <person name="Jiang F."/>
        </authorList>
    </citation>
    <scope>NUCLEOTIDE SEQUENCE [LARGE SCALE GENOMIC DNA]</scope>
    <source>
        <strain evidence="1">LVBAO_FW01</strain>
        <tissue evidence="1">Leaves</tissue>
    </source>
</reference>
<comment type="caution">
    <text evidence="1">The sequence shown here is derived from an EMBL/GenBank/DDBJ whole genome shotgun (WGS) entry which is preliminary data.</text>
</comment>
<keyword evidence="2" id="KW-1185">Reference proteome</keyword>
<evidence type="ECO:0000313" key="2">
    <source>
        <dbReference type="Proteomes" id="UP001367508"/>
    </source>
</evidence>
<dbReference type="Proteomes" id="UP001367508">
    <property type="component" value="Unassembled WGS sequence"/>
</dbReference>
<dbReference type="EMBL" id="JAYMYQ010000009">
    <property type="protein sequence ID" value="KAK7314211.1"/>
    <property type="molecule type" value="Genomic_DNA"/>
</dbReference>
<dbReference type="AlphaFoldDB" id="A0AAN9PX43"/>
<sequence>MFLSMWALHGSCMDEYSLMHGVLIHGYNINSFDVLHGLIWPFKWIYALEQFNLKHPMWVLVSFLASEICFPEITADFKGTGEPSLDSHARYEIDNSCNDLPTPRLYTIMDTWIIGTYVEIIINSLSLEVDKLADEGATSHVQDQEFHSL</sequence>
<name>A0AAN9PX43_CANGL</name>
<proteinExistence type="predicted"/>
<gene>
    <name evidence="1" type="ORF">VNO77_39424</name>
</gene>